<keyword evidence="1" id="KW-0472">Membrane</keyword>
<keyword evidence="1" id="KW-1133">Transmembrane helix</keyword>
<proteinExistence type="predicted"/>
<comment type="caution">
    <text evidence="2">The sequence shown here is derived from an EMBL/GenBank/DDBJ whole genome shotgun (WGS) entry which is preliminary data.</text>
</comment>
<dbReference type="AlphaFoldDB" id="A0A438CU17"/>
<sequence>MKNDWIFLKDVVGFVGTGSSLLDLLRSDIYWNCRKEGQTSSGILSLIFESIVLVITLSIFSTFFIDQVHEEGWRIFCVNQEITFVQIVDLQIQNGCKYSVY</sequence>
<gene>
    <name evidence="2" type="ORF">CK203_112009</name>
</gene>
<name>A0A438CU17_VITVI</name>
<evidence type="ECO:0000256" key="1">
    <source>
        <dbReference type="SAM" id="Phobius"/>
    </source>
</evidence>
<dbReference type="EMBL" id="QGNW01001996">
    <property type="protein sequence ID" value="RVW26694.1"/>
    <property type="molecule type" value="Genomic_DNA"/>
</dbReference>
<accession>A0A438CU17</accession>
<dbReference type="Proteomes" id="UP000288805">
    <property type="component" value="Unassembled WGS sequence"/>
</dbReference>
<reference evidence="2 3" key="1">
    <citation type="journal article" date="2018" name="PLoS Genet.">
        <title>Population sequencing reveals clonal diversity and ancestral inbreeding in the grapevine cultivar Chardonnay.</title>
        <authorList>
            <person name="Roach M.J."/>
            <person name="Johnson D.L."/>
            <person name="Bohlmann J."/>
            <person name="van Vuuren H.J."/>
            <person name="Jones S.J."/>
            <person name="Pretorius I.S."/>
            <person name="Schmidt S.A."/>
            <person name="Borneman A.R."/>
        </authorList>
    </citation>
    <scope>NUCLEOTIDE SEQUENCE [LARGE SCALE GENOMIC DNA]</scope>
    <source>
        <strain evidence="3">cv. Chardonnay</strain>
        <tissue evidence="2">Leaf</tissue>
    </source>
</reference>
<feature type="transmembrane region" description="Helical" evidence="1">
    <location>
        <begin position="46"/>
        <end position="65"/>
    </location>
</feature>
<organism evidence="2 3">
    <name type="scientific">Vitis vinifera</name>
    <name type="common">Grape</name>
    <dbReference type="NCBI Taxonomy" id="29760"/>
    <lineage>
        <taxon>Eukaryota</taxon>
        <taxon>Viridiplantae</taxon>
        <taxon>Streptophyta</taxon>
        <taxon>Embryophyta</taxon>
        <taxon>Tracheophyta</taxon>
        <taxon>Spermatophyta</taxon>
        <taxon>Magnoliopsida</taxon>
        <taxon>eudicotyledons</taxon>
        <taxon>Gunneridae</taxon>
        <taxon>Pentapetalae</taxon>
        <taxon>rosids</taxon>
        <taxon>Vitales</taxon>
        <taxon>Vitaceae</taxon>
        <taxon>Viteae</taxon>
        <taxon>Vitis</taxon>
    </lineage>
</organism>
<evidence type="ECO:0000313" key="3">
    <source>
        <dbReference type="Proteomes" id="UP000288805"/>
    </source>
</evidence>
<keyword evidence="1" id="KW-0812">Transmembrane</keyword>
<protein>
    <submittedName>
        <fullName evidence="2">Uncharacterized protein</fullName>
    </submittedName>
</protein>
<evidence type="ECO:0000313" key="2">
    <source>
        <dbReference type="EMBL" id="RVW26694.1"/>
    </source>
</evidence>